<comment type="similarity">
    <text evidence="2">Belongs to the cation diffusion facilitator (CDF) transporter (TC 2.A.4) family. SLC30A subfamily.</text>
</comment>
<feature type="compositionally biased region" description="Low complexity" evidence="8">
    <location>
        <begin position="15"/>
        <end position="40"/>
    </location>
</feature>
<feature type="transmembrane region" description="Helical" evidence="9">
    <location>
        <begin position="531"/>
        <end position="551"/>
    </location>
</feature>
<accession>A0A5B0S9Q8</accession>
<dbReference type="GO" id="GO:0005794">
    <property type="term" value="C:Golgi apparatus"/>
    <property type="evidence" value="ECO:0007669"/>
    <property type="project" value="TreeGrafter"/>
</dbReference>
<evidence type="ECO:0000256" key="4">
    <source>
        <dbReference type="ARBA" id="ARBA00022692"/>
    </source>
</evidence>
<comment type="subcellular location">
    <subcellularLocation>
        <location evidence="1">Membrane</location>
        <topology evidence="1">Multi-pass membrane protein</topology>
    </subcellularLocation>
</comment>
<dbReference type="AlphaFoldDB" id="A0A5B0S9Q8"/>
<feature type="region of interest" description="Disordered" evidence="8">
    <location>
        <begin position="639"/>
        <end position="667"/>
    </location>
</feature>
<evidence type="ECO:0000313" key="11">
    <source>
        <dbReference type="EMBL" id="KAA1134700.1"/>
    </source>
</evidence>
<evidence type="ECO:0000259" key="10">
    <source>
        <dbReference type="Pfam" id="PF01545"/>
    </source>
</evidence>
<keyword evidence="7 9" id="KW-0472">Membrane</keyword>
<dbReference type="InterPro" id="IPR002524">
    <property type="entry name" value="Cation_efflux"/>
</dbReference>
<evidence type="ECO:0000256" key="5">
    <source>
        <dbReference type="ARBA" id="ARBA00022989"/>
    </source>
</evidence>
<feature type="transmembrane region" description="Helical" evidence="9">
    <location>
        <begin position="188"/>
        <end position="209"/>
    </location>
</feature>
<protein>
    <submittedName>
        <fullName evidence="11">Putative zinc transporter msc2</fullName>
    </submittedName>
</protein>
<feature type="transmembrane region" description="Helical" evidence="9">
    <location>
        <begin position="384"/>
        <end position="404"/>
    </location>
</feature>
<dbReference type="GO" id="GO:0016020">
    <property type="term" value="C:membrane"/>
    <property type="evidence" value="ECO:0007669"/>
    <property type="project" value="UniProtKB-SubCell"/>
</dbReference>
<keyword evidence="6" id="KW-0406">Ion transport</keyword>
<feature type="transmembrane region" description="Helical" evidence="9">
    <location>
        <begin position="454"/>
        <end position="473"/>
    </location>
</feature>
<name>A0A5B0S9Q8_PUCGR</name>
<dbReference type="PANTHER" id="PTHR45755:SF4">
    <property type="entry name" value="ZINC TRANSPORTER 7"/>
    <property type="match status" value="1"/>
</dbReference>
<dbReference type="PANTHER" id="PTHR45755">
    <property type="match status" value="1"/>
</dbReference>
<feature type="transmembrane region" description="Helical" evidence="9">
    <location>
        <begin position="69"/>
        <end position="88"/>
    </location>
</feature>
<feature type="transmembrane region" description="Helical" evidence="9">
    <location>
        <begin position="485"/>
        <end position="504"/>
    </location>
</feature>
<feature type="transmembrane region" description="Helical" evidence="9">
    <location>
        <begin position="100"/>
        <end position="118"/>
    </location>
</feature>
<reference evidence="11 12" key="1">
    <citation type="submission" date="2019-05" db="EMBL/GenBank/DDBJ databases">
        <title>Emergence of the Ug99 lineage of the wheat stem rust pathogen through somatic hybridization.</title>
        <authorList>
            <person name="Li F."/>
            <person name="Upadhyaya N.M."/>
            <person name="Sperschneider J."/>
            <person name="Matny O."/>
            <person name="Nguyen-Phuc H."/>
            <person name="Mago R."/>
            <person name="Raley C."/>
            <person name="Miller M.E."/>
            <person name="Silverstein K.A.T."/>
            <person name="Henningsen E."/>
            <person name="Hirsch C.D."/>
            <person name="Visser B."/>
            <person name="Pretorius Z.A."/>
            <person name="Steffenson B.J."/>
            <person name="Schwessinger B."/>
            <person name="Dodds P.N."/>
            <person name="Figueroa M."/>
        </authorList>
    </citation>
    <scope>NUCLEOTIDE SEQUENCE [LARGE SCALE GENOMIC DNA]</scope>
    <source>
        <strain evidence="11 12">Ug99</strain>
    </source>
</reference>
<evidence type="ECO:0000256" key="3">
    <source>
        <dbReference type="ARBA" id="ARBA00022448"/>
    </source>
</evidence>
<dbReference type="GO" id="GO:1904257">
    <property type="term" value="P:zinc ion import into Golgi lumen"/>
    <property type="evidence" value="ECO:0007669"/>
    <property type="project" value="TreeGrafter"/>
</dbReference>
<keyword evidence="5 9" id="KW-1133">Transmembrane helix</keyword>
<feature type="region of interest" description="Disordered" evidence="8">
    <location>
        <begin position="1"/>
        <end position="40"/>
    </location>
</feature>
<evidence type="ECO:0000256" key="9">
    <source>
        <dbReference type="SAM" id="Phobius"/>
    </source>
</evidence>
<evidence type="ECO:0000256" key="1">
    <source>
        <dbReference type="ARBA" id="ARBA00004141"/>
    </source>
</evidence>
<evidence type="ECO:0000256" key="2">
    <source>
        <dbReference type="ARBA" id="ARBA00008873"/>
    </source>
</evidence>
<sequence length="733" mass="80128">MDSAALIRTAASQRNSNNNNSPPPQQQQQQQQQQPKQPKQQTSTKLIQAIGYSYFIHASYQTTTNFQTISLALTTILTIQSILALLLLKHSTPTTPSPKQIIITPTIIIIILDHLFLLYSITKLSSALSIILITTSSSKWAPSISQLIQSLLTKSPSDPNHSGLLGICMFVGCFTIDLYLGSSDPNPLLIGYLSLFAHLLFRGFHLSNLQNEKNPRKRKSALITATAISLILSLTSFLLPSSAHPLRYTSTPDHLGSWITGLAIYSIINHFSLNEACNATRQDPSSDSEDLLSLMMVRMLSCELAGTMVFDHPMGNFSDRLIGLVSYLGISSMVSSSSSPSPAHKSLGSSSSQHLKPMHTMSLFFRRARSVINTILANPESRNIYLFLCLNLAFMLIQMTYGIWTNSLGLISDSIHMFFDCMALGMGLFASVMATWPADKQFTYGYGRVETLSGFANGVFLMLISIFIVFEAIQRLVDPPEMNTNQLLAVSFIGLLVNLVGMFATGHHHHHHGHSHDHDHDHGHSHNMKGVFLHVMADTLGSVGVIISTLLIERYGWTGFDPIASIFIALLIFASVVPLVLDSAKILLLCLDDETERQVRKALGKLSTIEGLSSYSAPRFWPKDGSTIVGSLHLQLSPTTTSKTADSSSCSTTTTTSGSTSTKTKTTGIGLESPLMMIEEQEELFSSYSHATRVSHLVTQSLATLVPSLAELNLQLEGIDGSKFCFCLTGPNS</sequence>
<feature type="domain" description="Cation efflux protein transmembrane" evidence="10">
    <location>
        <begin position="385"/>
        <end position="588"/>
    </location>
</feature>
<dbReference type="Proteomes" id="UP000325313">
    <property type="component" value="Unassembled WGS sequence"/>
</dbReference>
<dbReference type="GO" id="GO:0006882">
    <property type="term" value="P:intracellular zinc ion homeostasis"/>
    <property type="evidence" value="ECO:0007669"/>
    <property type="project" value="InterPro"/>
</dbReference>
<dbReference type="NCBIfam" id="TIGR01297">
    <property type="entry name" value="CDF"/>
    <property type="match status" value="1"/>
</dbReference>
<feature type="transmembrane region" description="Helical" evidence="9">
    <location>
        <begin position="416"/>
        <end position="434"/>
    </location>
</feature>
<dbReference type="Pfam" id="PF01545">
    <property type="entry name" value="Cation_efflux"/>
    <property type="match status" value="1"/>
</dbReference>
<dbReference type="GO" id="GO:0005385">
    <property type="term" value="F:zinc ion transmembrane transporter activity"/>
    <property type="evidence" value="ECO:0007669"/>
    <property type="project" value="InterPro"/>
</dbReference>
<evidence type="ECO:0000256" key="7">
    <source>
        <dbReference type="ARBA" id="ARBA00023136"/>
    </source>
</evidence>
<keyword evidence="4 9" id="KW-0812">Transmembrane</keyword>
<proteinExistence type="inferred from homology"/>
<evidence type="ECO:0000256" key="8">
    <source>
        <dbReference type="SAM" id="MobiDB-lite"/>
    </source>
</evidence>
<evidence type="ECO:0000313" key="12">
    <source>
        <dbReference type="Proteomes" id="UP000325313"/>
    </source>
</evidence>
<feature type="transmembrane region" description="Helical" evidence="9">
    <location>
        <begin position="563"/>
        <end position="581"/>
    </location>
</feature>
<keyword evidence="3" id="KW-0813">Transport</keyword>
<comment type="caution">
    <text evidence="11">The sequence shown here is derived from an EMBL/GenBank/DDBJ whole genome shotgun (WGS) entry which is preliminary data.</text>
</comment>
<gene>
    <name evidence="11" type="primary">MSC2_1</name>
    <name evidence="11" type="ORF">PGTUg99_005751</name>
</gene>
<dbReference type="InterPro" id="IPR027469">
    <property type="entry name" value="Cation_efflux_TMD_sf"/>
</dbReference>
<dbReference type="SUPFAM" id="SSF161111">
    <property type="entry name" value="Cation efflux protein transmembrane domain-like"/>
    <property type="match status" value="1"/>
</dbReference>
<dbReference type="EMBL" id="VDEP01000046">
    <property type="protein sequence ID" value="KAA1134700.1"/>
    <property type="molecule type" value="Genomic_DNA"/>
</dbReference>
<dbReference type="InterPro" id="IPR058533">
    <property type="entry name" value="Cation_efflux_TM"/>
</dbReference>
<evidence type="ECO:0000256" key="6">
    <source>
        <dbReference type="ARBA" id="ARBA00023065"/>
    </source>
</evidence>
<organism evidence="11 12">
    <name type="scientific">Puccinia graminis f. sp. tritici</name>
    <dbReference type="NCBI Taxonomy" id="56615"/>
    <lineage>
        <taxon>Eukaryota</taxon>
        <taxon>Fungi</taxon>
        <taxon>Dikarya</taxon>
        <taxon>Basidiomycota</taxon>
        <taxon>Pucciniomycotina</taxon>
        <taxon>Pucciniomycetes</taxon>
        <taxon>Pucciniales</taxon>
        <taxon>Pucciniaceae</taxon>
        <taxon>Puccinia</taxon>
    </lineage>
</organism>
<dbReference type="FunFam" id="1.20.1510.10:FF:000014">
    <property type="entry name" value="Cation efflux protein/ zinc transporter"/>
    <property type="match status" value="1"/>
</dbReference>
<dbReference type="GO" id="GO:0031410">
    <property type="term" value="C:cytoplasmic vesicle"/>
    <property type="evidence" value="ECO:0007669"/>
    <property type="project" value="TreeGrafter"/>
</dbReference>
<feature type="transmembrane region" description="Helical" evidence="9">
    <location>
        <begin position="221"/>
        <end position="239"/>
    </location>
</feature>
<feature type="transmembrane region" description="Helical" evidence="9">
    <location>
        <begin position="163"/>
        <end position="182"/>
    </location>
</feature>
<dbReference type="Gene3D" id="1.20.1510.10">
    <property type="entry name" value="Cation efflux protein transmembrane domain"/>
    <property type="match status" value="1"/>
</dbReference>
<dbReference type="InterPro" id="IPR045316">
    <property type="entry name" value="Msc2-like"/>
</dbReference>